<protein>
    <submittedName>
        <fullName evidence="3">Cysteine hydrolase</fullName>
    </submittedName>
</protein>
<dbReference type="Proteomes" id="UP000720344">
    <property type="component" value="Unassembled WGS sequence"/>
</dbReference>
<dbReference type="InterPro" id="IPR050272">
    <property type="entry name" value="Isochorismatase-like_hydrls"/>
</dbReference>
<dbReference type="InterPro" id="IPR036380">
    <property type="entry name" value="Isochorismatase-like_sf"/>
</dbReference>
<organism evidence="3 4">
    <name type="scientific">Rhodocyclus gracilis</name>
    <dbReference type="NCBI Taxonomy" id="2929842"/>
    <lineage>
        <taxon>Bacteria</taxon>
        <taxon>Pseudomonadati</taxon>
        <taxon>Pseudomonadota</taxon>
        <taxon>Betaproteobacteria</taxon>
        <taxon>Rhodocyclales</taxon>
        <taxon>Rhodocyclaceae</taxon>
        <taxon>Rhodocyclus</taxon>
    </lineage>
</organism>
<evidence type="ECO:0000259" key="2">
    <source>
        <dbReference type="Pfam" id="PF00857"/>
    </source>
</evidence>
<evidence type="ECO:0000313" key="3">
    <source>
        <dbReference type="EMBL" id="NJA87649.1"/>
    </source>
</evidence>
<sequence>MTAPHPLAARTLLDLMGATPPRPHLGDSVLLIIDAQREYVDGALPLVGIDEALAAGGNVLARARAAGAPVVHILHRADGPLFNPQGHGYQPAPPLLPRDGETVIEKTKANAFAGTALHEALIATGRKSLIVIGFMTHNCVSSTVRAANEKGFTCTVVAPATATRDLPDGDGGTLPAAAVQAACLVGLSDTLARIAWTTDDLIG</sequence>
<keyword evidence="4" id="KW-1185">Reference proteome</keyword>
<dbReference type="CDD" id="cd01014">
    <property type="entry name" value="nicotinamidase_related"/>
    <property type="match status" value="1"/>
</dbReference>
<evidence type="ECO:0000256" key="1">
    <source>
        <dbReference type="ARBA" id="ARBA00022801"/>
    </source>
</evidence>
<gene>
    <name evidence="3" type="ORF">HCX48_00200</name>
</gene>
<comment type="caution">
    <text evidence="3">The sequence shown here is derived from an EMBL/GenBank/DDBJ whole genome shotgun (WGS) entry which is preliminary data.</text>
</comment>
<dbReference type="EMBL" id="JAATWB010000001">
    <property type="protein sequence ID" value="NJA87649.1"/>
    <property type="molecule type" value="Genomic_DNA"/>
</dbReference>
<accession>A0ABX0WGR4</accession>
<evidence type="ECO:0000313" key="4">
    <source>
        <dbReference type="Proteomes" id="UP000720344"/>
    </source>
</evidence>
<proteinExistence type="predicted"/>
<dbReference type="InterPro" id="IPR000868">
    <property type="entry name" value="Isochorismatase-like_dom"/>
</dbReference>
<dbReference type="GO" id="GO:0016787">
    <property type="term" value="F:hydrolase activity"/>
    <property type="evidence" value="ECO:0007669"/>
    <property type="project" value="UniProtKB-KW"/>
</dbReference>
<dbReference type="RefSeq" id="WP_167680534.1">
    <property type="nucleotide sequence ID" value="NZ_JAATWB010000001.1"/>
</dbReference>
<dbReference type="SUPFAM" id="SSF52499">
    <property type="entry name" value="Isochorismatase-like hydrolases"/>
    <property type="match status" value="1"/>
</dbReference>
<dbReference type="PANTHER" id="PTHR43540">
    <property type="entry name" value="PEROXYUREIDOACRYLATE/UREIDOACRYLATE AMIDOHYDROLASE-RELATED"/>
    <property type="match status" value="1"/>
</dbReference>
<reference evidence="4" key="1">
    <citation type="submission" date="2020-03" db="EMBL/GenBank/DDBJ databases">
        <title>Whole-genome sequence of the purple nonsulfur bacterium Rhodocyclus tenuis DSM112.</title>
        <authorList>
            <person name="Kyndt J.A."/>
            <person name="Meyer T.E."/>
        </authorList>
    </citation>
    <scope>NUCLEOTIDE SEQUENCE [LARGE SCALE GENOMIC DNA]</scope>
    <source>
        <strain evidence="4">DSM 112</strain>
    </source>
</reference>
<dbReference type="PANTHER" id="PTHR43540:SF15">
    <property type="entry name" value="BLR5631 PROTEIN"/>
    <property type="match status" value="1"/>
</dbReference>
<keyword evidence="1 3" id="KW-0378">Hydrolase</keyword>
<dbReference type="Pfam" id="PF00857">
    <property type="entry name" value="Isochorismatase"/>
    <property type="match status" value="1"/>
</dbReference>
<dbReference type="Gene3D" id="3.40.50.850">
    <property type="entry name" value="Isochorismatase-like"/>
    <property type="match status" value="1"/>
</dbReference>
<name>A0ABX0WGR4_9RHOO</name>
<feature type="domain" description="Isochorismatase-like" evidence="2">
    <location>
        <begin position="28"/>
        <end position="166"/>
    </location>
</feature>